<dbReference type="InterPro" id="IPR051309">
    <property type="entry name" value="ABCF_ATPase"/>
</dbReference>
<evidence type="ECO:0000256" key="2">
    <source>
        <dbReference type="ARBA" id="ARBA00022840"/>
    </source>
</evidence>
<feature type="coiled-coil region" evidence="3">
    <location>
        <begin position="283"/>
        <end position="317"/>
    </location>
</feature>
<dbReference type="Proteomes" id="UP000319671">
    <property type="component" value="Unassembled WGS sequence"/>
</dbReference>
<dbReference type="PANTHER" id="PTHR42855">
    <property type="entry name" value="ABC TRANSPORTER ATP-BINDING SUBUNIT"/>
    <property type="match status" value="1"/>
</dbReference>
<protein>
    <submittedName>
        <fullName evidence="5">ATPase subunit of ABC transporter with duplicated ATPase domains</fullName>
    </submittedName>
</protein>
<organism evidence="5 6">
    <name type="scientific">Neobacillus bataviensis</name>
    <dbReference type="NCBI Taxonomy" id="220685"/>
    <lineage>
        <taxon>Bacteria</taxon>
        <taxon>Bacillati</taxon>
        <taxon>Bacillota</taxon>
        <taxon>Bacilli</taxon>
        <taxon>Bacillales</taxon>
        <taxon>Bacillaceae</taxon>
        <taxon>Neobacillus</taxon>
    </lineage>
</organism>
<dbReference type="InterPro" id="IPR003439">
    <property type="entry name" value="ABC_transporter-like_ATP-bd"/>
</dbReference>
<dbReference type="InterPro" id="IPR027417">
    <property type="entry name" value="P-loop_NTPase"/>
</dbReference>
<dbReference type="AlphaFoldDB" id="A0A561CM82"/>
<evidence type="ECO:0000259" key="4">
    <source>
        <dbReference type="PROSITE" id="PS50893"/>
    </source>
</evidence>
<dbReference type="Gene3D" id="3.40.50.300">
    <property type="entry name" value="P-loop containing nucleotide triphosphate hydrolases"/>
    <property type="match status" value="2"/>
</dbReference>
<feature type="domain" description="ABC transporter" evidence="4">
    <location>
        <begin position="40"/>
        <end position="294"/>
    </location>
</feature>
<dbReference type="GO" id="GO:0005524">
    <property type="term" value="F:ATP binding"/>
    <property type="evidence" value="ECO:0007669"/>
    <property type="project" value="UniProtKB-KW"/>
</dbReference>
<dbReference type="EMBL" id="VIVN01000019">
    <property type="protein sequence ID" value="TWD92359.1"/>
    <property type="molecule type" value="Genomic_DNA"/>
</dbReference>
<evidence type="ECO:0000256" key="1">
    <source>
        <dbReference type="ARBA" id="ARBA00022741"/>
    </source>
</evidence>
<gene>
    <name evidence="5" type="ORF">FB550_11990</name>
</gene>
<name>A0A561CM82_9BACI</name>
<dbReference type="GO" id="GO:0016887">
    <property type="term" value="F:ATP hydrolysis activity"/>
    <property type="evidence" value="ECO:0007669"/>
    <property type="project" value="InterPro"/>
</dbReference>
<keyword evidence="6" id="KW-1185">Reference proteome</keyword>
<proteinExistence type="predicted"/>
<evidence type="ECO:0000313" key="6">
    <source>
        <dbReference type="Proteomes" id="UP000319671"/>
    </source>
</evidence>
<dbReference type="InterPro" id="IPR003593">
    <property type="entry name" value="AAA+_ATPase"/>
</dbReference>
<dbReference type="FunFam" id="3.40.50.300:FF:000011">
    <property type="entry name" value="Putative ABC transporter ATP-binding component"/>
    <property type="match status" value="1"/>
</dbReference>
<feature type="domain" description="ABC transporter" evidence="4">
    <location>
        <begin position="370"/>
        <end position="582"/>
    </location>
</feature>
<evidence type="ECO:0000256" key="3">
    <source>
        <dbReference type="SAM" id="Coils"/>
    </source>
</evidence>
<keyword evidence="2" id="KW-0067">ATP-binding</keyword>
<dbReference type="Pfam" id="PF00005">
    <property type="entry name" value="ABC_tran"/>
    <property type="match status" value="2"/>
</dbReference>
<keyword evidence="3" id="KW-0175">Coiled coil</keyword>
<feature type="coiled-coil region" evidence="3">
    <location>
        <begin position="597"/>
        <end position="631"/>
    </location>
</feature>
<dbReference type="SUPFAM" id="SSF52540">
    <property type="entry name" value="P-loop containing nucleoside triphosphate hydrolases"/>
    <property type="match status" value="2"/>
</dbReference>
<sequence length="659" mass="75419">MPSFFMPNFSAAGKKDARGLFFVIEMFILIFLRRMNMIICSVNHISKSYGGNTIFKDPSFEIHQGSRIGLVGRNGGGKTTLIKLIANQEPVDEGVIHWKKGLEIGYLAQIPDFKGLMVKEVLKTAFEQLTQTESKLQVMELEMAQELAPIDLQRLMDQYGKLQDEFILNGGYEIEAQLDRIAGGLNITNLLDQTFAGLSGGEKTKVGLGLCLLKNPELLLLDEPTNHLDLKAIEWLGSYLKDYKGTIVLISHDRYFLDEVVTKVLEVEDGEVDLYHTNFSGYVKEKEERLLREFQEYQEQQKKIKKMKEAIKRLRDWANRSNPPSAALHKRATNMQRALDRIAKLERPKIDVKKMAIDFEAVNRSGKDVIVLEGVSKTFGTRNLFDGVNMLVQYKDRTAIVGENGTGKSTLLKMIIKEVEADKGIVKVGSNVKMGYLSQHVFQDIADEQVIDVFRSKVVVNEGEARHILAKYLFYGPAVFRKVNQLSGGERMRLRLAQLMYQDINLLILDEPTNHLDIDSCEVLEEALEQFNGSILAVSHDRFFLNRLFNKIYWLQNGRLHYFAGNYDWAKGKLEERGNKPAVSKIVGDKQIPQKGIQVDRNKTEEIEKEIVQIERDISNLKQKLEMESELELMQKIFMEIEVIEKVRDQLYAKWDEVI</sequence>
<dbReference type="CDD" id="cd03221">
    <property type="entry name" value="ABCF_EF-3"/>
    <property type="match status" value="2"/>
</dbReference>
<comment type="caution">
    <text evidence="5">The sequence shown here is derived from an EMBL/GenBank/DDBJ whole genome shotgun (WGS) entry which is preliminary data.</text>
</comment>
<dbReference type="PROSITE" id="PS50893">
    <property type="entry name" value="ABC_TRANSPORTER_2"/>
    <property type="match status" value="2"/>
</dbReference>
<dbReference type="SMART" id="SM00382">
    <property type="entry name" value="AAA"/>
    <property type="match status" value="2"/>
</dbReference>
<dbReference type="PANTHER" id="PTHR42855:SF2">
    <property type="entry name" value="DRUG RESISTANCE ABC TRANSPORTER,ATP-BINDING PROTEIN"/>
    <property type="match status" value="1"/>
</dbReference>
<dbReference type="FunFam" id="3.40.50.300:FF:001807">
    <property type="entry name" value="ABC transporter ATP-binding protein"/>
    <property type="match status" value="1"/>
</dbReference>
<dbReference type="PROSITE" id="PS00211">
    <property type="entry name" value="ABC_TRANSPORTER_1"/>
    <property type="match status" value="2"/>
</dbReference>
<dbReference type="Pfam" id="PF12848">
    <property type="entry name" value="ABC_tran_Xtn"/>
    <property type="match status" value="1"/>
</dbReference>
<dbReference type="InterPro" id="IPR017871">
    <property type="entry name" value="ABC_transporter-like_CS"/>
</dbReference>
<evidence type="ECO:0000313" key="5">
    <source>
        <dbReference type="EMBL" id="TWD92359.1"/>
    </source>
</evidence>
<accession>A0A561CM82</accession>
<reference evidence="5 6" key="1">
    <citation type="submission" date="2019-06" db="EMBL/GenBank/DDBJ databases">
        <title>Sorghum-associated microbial communities from plants grown in Nebraska, USA.</title>
        <authorList>
            <person name="Schachtman D."/>
        </authorList>
    </citation>
    <scope>NUCLEOTIDE SEQUENCE [LARGE SCALE GENOMIC DNA]</scope>
    <source>
        <strain evidence="5 6">2482</strain>
    </source>
</reference>
<dbReference type="InterPro" id="IPR032781">
    <property type="entry name" value="ABC_tran_Xtn"/>
</dbReference>
<dbReference type="NCBIfam" id="NF000355">
    <property type="entry name" value="ribo_prot_ABC_F"/>
    <property type="match status" value="1"/>
</dbReference>
<keyword evidence="1" id="KW-0547">Nucleotide-binding</keyword>